<keyword evidence="6 12" id="KW-0819">tRNA processing</keyword>
<dbReference type="PANTHER" id="PTHR11082">
    <property type="entry name" value="TRNA-DIHYDROURIDINE SYNTHASE"/>
    <property type="match status" value="1"/>
</dbReference>
<keyword evidence="3" id="KW-0820">tRNA-binding</keyword>
<dbReference type="CDD" id="cd02801">
    <property type="entry name" value="DUS_like_FMN"/>
    <property type="match status" value="1"/>
</dbReference>
<keyword evidence="9 12" id="KW-0560">Oxidoreductase</keyword>
<evidence type="ECO:0000256" key="8">
    <source>
        <dbReference type="ARBA" id="ARBA00022884"/>
    </source>
</evidence>
<evidence type="ECO:0000256" key="10">
    <source>
        <dbReference type="ARBA" id="ARBA00048205"/>
    </source>
</evidence>
<dbReference type="PATRIC" id="fig|157733.3.peg.4016"/>
<feature type="active site" description="Proton donor" evidence="13">
    <location>
        <position position="105"/>
    </location>
</feature>
<evidence type="ECO:0000256" key="1">
    <source>
        <dbReference type="ARBA" id="ARBA00001917"/>
    </source>
</evidence>
<comment type="catalytic activity">
    <reaction evidence="10">
        <text>a 5,6-dihydrouridine in tRNA + NADP(+) = a uridine in tRNA + NADPH + H(+)</text>
        <dbReference type="Rhea" id="RHEA:23624"/>
        <dbReference type="Rhea" id="RHEA-COMP:13339"/>
        <dbReference type="Rhea" id="RHEA-COMP:13887"/>
        <dbReference type="ChEBI" id="CHEBI:15378"/>
        <dbReference type="ChEBI" id="CHEBI:57783"/>
        <dbReference type="ChEBI" id="CHEBI:58349"/>
        <dbReference type="ChEBI" id="CHEBI:65315"/>
        <dbReference type="ChEBI" id="CHEBI:74443"/>
    </reaction>
</comment>
<dbReference type="Proteomes" id="UP000035996">
    <property type="component" value="Unassembled WGS sequence"/>
</dbReference>
<keyword evidence="4 12" id="KW-0285">Flavoprotein</keyword>
<dbReference type="EMBL" id="LELK01000001">
    <property type="protein sequence ID" value="KMM39266.1"/>
    <property type="molecule type" value="Genomic_DNA"/>
</dbReference>
<reference evidence="16" key="1">
    <citation type="submission" date="2015-06" db="EMBL/GenBank/DDBJ databases">
        <authorList>
            <person name="Liu B."/>
            <person name="Wang J."/>
            <person name="Zhu Y."/>
            <person name="Liu G."/>
            <person name="Chen Q."/>
            <person name="Zheng C."/>
            <person name="Che J."/>
            <person name="Ge C."/>
            <person name="Shi H."/>
            <person name="Pan Z."/>
            <person name="Liu X."/>
        </authorList>
    </citation>
    <scope>NUCLEOTIDE SEQUENCE [LARGE SCALE GENOMIC DNA]</scope>
    <source>
        <strain evidence="16">DSM 16346</strain>
    </source>
</reference>
<dbReference type="Gene3D" id="1.10.1200.80">
    <property type="entry name" value="Putative flavin oxidoreducatase, domain 2"/>
    <property type="match status" value="1"/>
</dbReference>
<dbReference type="InterPro" id="IPR024036">
    <property type="entry name" value="tRNA-dHydroUridine_Synthase_C"/>
</dbReference>
<protein>
    <recommendedName>
        <fullName evidence="12">tRNA-dihydrouridine synthase</fullName>
        <ecNumber evidence="12">1.3.1.-</ecNumber>
    </recommendedName>
</protein>
<dbReference type="InterPro" id="IPR018517">
    <property type="entry name" value="tRNA_hU_synthase_CS"/>
</dbReference>
<dbReference type="AlphaFoldDB" id="A0A0J6CSI1"/>
<evidence type="ECO:0000256" key="3">
    <source>
        <dbReference type="ARBA" id="ARBA00022555"/>
    </source>
</evidence>
<dbReference type="GO" id="GO:0017150">
    <property type="term" value="F:tRNA dihydrouridine synthase activity"/>
    <property type="evidence" value="ECO:0007669"/>
    <property type="project" value="InterPro"/>
</dbReference>
<evidence type="ECO:0000256" key="11">
    <source>
        <dbReference type="ARBA" id="ARBA00048802"/>
    </source>
</evidence>
<organism evidence="16 17">
    <name type="scientific">Guptibacillus hwajinpoensis</name>
    <dbReference type="NCBI Taxonomy" id="208199"/>
    <lineage>
        <taxon>Bacteria</taxon>
        <taxon>Bacillati</taxon>
        <taxon>Bacillota</taxon>
        <taxon>Bacilli</taxon>
        <taxon>Bacillales</taxon>
        <taxon>Guptibacillaceae</taxon>
        <taxon>Guptibacillus</taxon>
    </lineage>
</organism>
<keyword evidence="8" id="KW-0694">RNA-binding</keyword>
<dbReference type="EC" id="1.3.1.-" evidence="12"/>
<evidence type="ECO:0000256" key="13">
    <source>
        <dbReference type="PIRSR" id="PIRSR006621-1"/>
    </source>
</evidence>
<comment type="function">
    <text evidence="2 12">Catalyzes the synthesis of 5,6-dihydrouridine (D), a modified base found in the D-loop of most tRNAs, via the reduction of the C5-C6 double bond in target uridines.</text>
</comment>
<evidence type="ECO:0000256" key="4">
    <source>
        <dbReference type="ARBA" id="ARBA00022630"/>
    </source>
</evidence>
<feature type="binding site" evidence="14">
    <location>
        <position position="172"/>
    </location>
    <ligand>
        <name>FMN</name>
        <dbReference type="ChEBI" id="CHEBI:58210"/>
    </ligand>
</feature>
<keyword evidence="17" id="KW-1185">Reference proteome</keyword>
<dbReference type="InterPro" id="IPR035587">
    <property type="entry name" value="DUS-like_FMN-bd"/>
</dbReference>
<dbReference type="InterPro" id="IPR001269">
    <property type="entry name" value="DUS_fam"/>
</dbReference>
<comment type="similarity">
    <text evidence="12">Belongs to the dus family.</text>
</comment>
<keyword evidence="5 12" id="KW-0288">FMN</keyword>
<dbReference type="RefSeq" id="WP_048310436.1">
    <property type="nucleotide sequence ID" value="NZ_CP119526.1"/>
</dbReference>
<evidence type="ECO:0000256" key="12">
    <source>
        <dbReference type="PIRNR" id="PIRNR006621"/>
    </source>
</evidence>
<accession>A0A0J6CSI1</accession>
<evidence type="ECO:0000313" key="16">
    <source>
        <dbReference type="EMBL" id="KMM39266.1"/>
    </source>
</evidence>
<dbReference type="InterPro" id="IPR013785">
    <property type="entry name" value="Aldolase_TIM"/>
</dbReference>
<evidence type="ECO:0000256" key="7">
    <source>
        <dbReference type="ARBA" id="ARBA00022857"/>
    </source>
</evidence>
<evidence type="ECO:0000313" key="17">
    <source>
        <dbReference type="Proteomes" id="UP000035996"/>
    </source>
</evidence>
<keyword evidence="14" id="KW-0547">Nucleotide-binding</keyword>
<dbReference type="STRING" id="157733.AB986_08635"/>
<gene>
    <name evidence="16" type="ORF">AB986_08635</name>
</gene>
<feature type="domain" description="DUS-like FMN-binding" evidence="15">
    <location>
        <begin position="16"/>
        <end position="314"/>
    </location>
</feature>
<comment type="catalytic activity">
    <reaction evidence="11">
        <text>a 5,6-dihydrouridine in tRNA + NAD(+) = a uridine in tRNA + NADH + H(+)</text>
        <dbReference type="Rhea" id="RHEA:54452"/>
        <dbReference type="Rhea" id="RHEA-COMP:13339"/>
        <dbReference type="Rhea" id="RHEA-COMP:13887"/>
        <dbReference type="ChEBI" id="CHEBI:15378"/>
        <dbReference type="ChEBI" id="CHEBI:57540"/>
        <dbReference type="ChEBI" id="CHEBI:57945"/>
        <dbReference type="ChEBI" id="CHEBI:65315"/>
        <dbReference type="ChEBI" id="CHEBI:74443"/>
    </reaction>
</comment>
<keyword evidence="7" id="KW-0521">NADP</keyword>
<dbReference type="SUPFAM" id="SSF51395">
    <property type="entry name" value="FMN-linked oxidoreductases"/>
    <property type="match status" value="1"/>
</dbReference>
<evidence type="ECO:0000256" key="6">
    <source>
        <dbReference type="ARBA" id="ARBA00022694"/>
    </source>
</evidence>
<evidence type="ECO:0000256" key="14">
    <source>
        <dbReference type="PIRSR" id="PIRSR006621-2"/>
    </source>
</evidence>
<dbReference type="PROSITE" id="PS01136">
    <property type="entry name" value="UPF0034"/>
    <property type="match status" value="1"/>
</dbReference>
<dbReference type="PANTHER" id="PTHR11082:SF25">
    <property type="entry name" value="DUS-LIKE FMN-BINDING DOMAIN-CONTAINING PROTEIN"/>
    <property type="match status" value="1"/>
</dbReference>
<feature type="binding site" evidence="14">
    <location>
        <begin position="232"/>
        <end position="233"/>
    </location>
    <ligand>
        <name>FMN</name>
        <dbReference type="ChEBI" id="CHEBI:58210"/>
    </ligand>
</feature>
<dbReference type="OrthoDB" id="9764501at2"/>
<dbReference type="Pfam" id="PF01207">
    <property type="entry name" value="Dus"/>
    <property type="match status" value="1"/>
</dbReference>
<evidence type="ECO:0000256" key="9">
    <source>
        <dbReference type="ARBA" id="ARBA00023002"/>
    </source>
</evidence>
<comment type="cofactor">
    <cofactor evidence="1 12 14">
        <name>FMN</name>
        <dbReference type="ChEBI" id="CHEBI:58210"/>
    </cofactor>
</comment>
<evidence type="ECO:0000256" key="2">
    <source>
        <dbReference type="ARBA" id="ARBA00002790"/>
    </source>
</evidence>
<sequence length="338" mass="38569">MKENFWHELPRPFFVLAPMEAVTDVVFRHVVSEAARPDVFFTEFTNTESFCHPNGKESVKGRLTFTEDEQPIVAHIWGDKPEYFREMSIGMAEMGYRGVDINMGCPVHNVAAKGKGCGLIRRPDVAAEIIQAAKAGGLPVSVKTRLGYTEVDEWRHWLKHLLEQDIVNLSIHLRTKKEMSEVDAHWELIPEIKKLRDEIAPNTLLTINGDIPDRQKGLELVEKYGVDGVMIGRGIFHNPFAFETEKKEHTSEELLDLLRLHLDLHDKYSTELEPRSFKPLRRFFKIYVREFRGAGELRNLLMSTESTDDVRALLDEYTGGNLGESSRDSVESMSGVES</sequence>
<evidence type="ECO:0000256" key="5">
    <source>
        <dbReference type="ARBA" id="ARBA00022643"/>
    </source>
</evidence>
<dbReference type="GO" id="GO:0000049">
    <property type="term" value="F:tRNA binding"/>
    <property type="evidence" value="ECO:0007669"/>
    <property type="project" value="UniProtKB-KW"/>
</dbReference>
<name>A0A0J6CSI1_9BACL</name>
<feature type="binding site" evidence="14">
    <location>
        <position position="143"/>
    </location>
    <ligand>
        <name>FMN</name>
        <dbReference type="ChEBI" id="CHEBI:58210"/>
    </ligand>
</feature>
<dbReference type="PIRSF" id="PIRSF006621">
    <property type="entry name" value="Dus"/>
    <property type="match status" value="1"/>
</dbReference>
<proteinExistence type="inferred from homology"/>
<evidence type="ECO:0000259" key="15">
    <source>
        <dbReference type="Pfam" id="PF01207"/>
    </source>
</evidence>
<dbReference type="GO" id="GO:0050660">
    <property type="term" value="F:flavin adenine dinucleotide binding"/>
    <property type="evidence" value="ECO:0007669"/>
    <property type="project" value="InterPro"/>
</dbReference>
<comment type="caution">
    <text evidence="16">The sequence shown here is derived from an EMBL/GenBank/DDBJ whole genome shotgun (WGS) entry which is preliminary data.</text>
</comment>
<dbReference type="Gene3D" id="3.20.20.70">
    <property type="entry name" value="Aldolase class I"/>
    <property type="match status" value="1"/>
</dbReference>